<dbReference type="STRING" id="1839936.SBU_000728"/>
<evidence type="ECO:0000256" key="4">
    <source>
        <dbReference type="ARBA" id="ARBA00023136"/>
    </source>
</evidence>
<reference evidence="6" key="2">
    <citation type="journal article" date="2020" name="mSystems">
        <title>Genome- and Community-Level Interaction Insights into Carbon Utilization and Element Cycling Functions of Hydrothermarchaeota in Hydrothermal Sediment.</title>
        <authorList>
            <person name="Zhou Z."/>
            <person name="Liu Y."/>
            <person name="Xu W."/>
            <person name="Pan J."/>
            <person name="Luo Z.H."/>
            <person name="Li M."/>
        </authorList>
    </citation>
    <scope>NUCLEOTIDE SEQUENCE [LARGE SCALE GENOMIC DNA]</scope>
    <source>
        <strain evidence="6">HyVt-185</strain>
        <strain evidence="7">HyVt-386</strain>
    </source>
</reference>
<dbReference type="Proteomes" id="UP000885936">
    <property type="component" value="Unassembled WGS sequence"/>
</dbReference>
<dbReference type="SUPFAM" id="SSF51306">
    <property type="entry name" value="LexA/Signal peptidase"/>
    <property type="match status" value="1"/>
</dbReference>
<dbReference type="EC" id="3.4.21.89" evidence="6"/>
<evidence type="ECO:0000313" key="9">
    <source>
        <dbReference type="Proteomes" id="UP000185779"/>
    </source>
</evidence>
<dbReference type="EMBL" id="LYOR01000003">
    <property type="protein sequence ID" value="OFV66186.1"/>
    <property type="molecule type" value="Genomic_DNA"/>
</dbReference>
<dbReference type="PANTHER" id="PTHR10806">
    <property type="entry name" value="SIGNAL PEPTIDASE COMPLEX CATALYTIC SUBUNIT SEC11"/>
    <property type="match status" value="1"/>
</dbReference>
<evidence type="ECO:0000256" key="5">
    <source>
        <dbReference type="SAM" id="Phobius"/>
    </source>
</evidence>
<evidence type="ECO:0000313" key="6">
    <source>
        <dbReference type="EMBL" id="HDM36344.1"/>
    </source>
</evidence>
<keyword evidence="2 5" id="KW-0812">Transmembrane</keyword>
<dbReference type="GO" id="GO:0004252">
    <property type="term" value="F:serine-type endopeptidase activity"/>
    <property type="evidence" value="ECO:0007669"/>
    <property type="project" value="InterPro"/>
</dbReference>
<organism evidence="8 9">
    <name type="scientific">Candidatus Syntropharchaeum butanivorans</name>
    <dbReference type="NCBI Taxonomy" id="1839936"/>
    <lineage>
        <taxon>Archaea</taxon>
        <taxon>Methanobacteriati</taxon>
        <taxon>Methanobacteriota</taxon>
        <taxon>Stenosarchaea group</taxon>
        <taxon>Methanomicrobia</taxon>
        <taxon>Methanosarcinales</taxon>
        <taxon>ANME-2 cluster</taxon>
        <taxon>Candidatus Syntropharchaeum</taxon>
    </lineage>
</organism>
<evidence type="ECO:0000313" key="8">
    <source>
        <dbReference type="EMBL" id="OFV66186.1"/>
    </source>
</evidence>
<reference evidence="8 9" key="1">
    <citation type="submission" date="2016-05" db="EMBL/GenBank/DDBJ databases">
        <title>Microbial consortia oxidize butane by reversing methanogenesis.</title>
        <authorList>
            <person name="Laso-Perez R."/>
            <person name="Richter M."/>
            <person name="Wegener G."/>
            <person name="Musat F."/>
        </authorList>
    </citation>
    <scope>NUCLEOTIDE SEQUENCE [LARGE SCALE GENOMIC DNA]</scope>
    <source>
        <strain evidence="8">BOX1</strain>
    </source>
</reference>
<evidence type="ECO:0000256" key="2">
    <source>
        <dbReference type="ARBA" id="ARBA00022692"/>
    </source>
</evidence>
<keyword evidence="4 5" id="KW-0472">Membrane</keyword>
<keyword evidence="9" id="KW-1185">Reference proteome</keyword>
<accession>A0A1F2P6B1</accession>
<dbReference type="EC" id="3.4.-.-" evidence="8"/>
<protein>
    <submittedName>
        <fullName evidence="8">Peptidase S26B, eukaryotic signal peptidase</fullName>
        <ecNumber evidence="8">3.4.-.-</ecNumber>
    </submittedName>
    <submittedName>
        <fullName evidence="6">Signal peptidase I</fullName>
        <ecNumber evidence="6">3.4.21.89</ecNumber>
    </submittedName>
</protein>
<comment type="subcellular location">
    <subcellularLocation>
        <location evidence="1">Membrane</location>
    </subcellularLocation>
</comment>
<dbReference type="Proteomes" id="UP000885863">
    <property type="component" value="Unassembled WGS sequence"/>
</dbReference>
<dbReference type="GO" id="GO:0016020">
    <property type="term" value="C:membrane"/>
    <property type="evidence" value="ECO:0007669"/>
    <property type="project" value="UniProtKB-SubCell"/>
</dbReference>
<evidence type="ECO:0000256" key="3">
    <source>
        <dbReference type="ARBA" id="ARBA00022989"/>
    </source>
</evidence>
<dbReference type="InterPro" id="IPR036286">
    <property type="entry name" value="LexA/Signal_pep-like_sf"/>
</dbReference>
<dbReference type="NCBIfam" id="TIGR02228">
    <property type="entry name" value="sigpep_I_arch"/>
    <property type="match status" value="1"/>
</dbReference>
<sequence>MARAIYILSWSVTIFAILSVVSHAFGAPWGLDAIHGSSMEPLITEEDVVIVVPYIPHLMRDPSIGDIIVFRNDKAGCMVMHRIHEVLSDERGFITKGDNVPVPDQELGMDLVRPDDIEGFVPQILGWPLMIPKIGILTHTFAKLAPNLRNYLSGFILIFLVISLVLDSRRIMGFRDGK</sequence>
<dbReference type="GO" id="GO:0006465">
    <property type="term" value="P:signal peptide processing"/>
    <property type="evidence" value="ECO:0007669"/>
    <property type="project" value="InterPro"/>
</dbReference>
<dbReference type="InterPro" id="IPR019533">
    <property type="entry name" value="Peptidase_S26"/>
</dbReference>
<dbReference type="Proteomes" id="UP000185779">
    <property type="component" value="Unassembled WGS sequence"/>
</dbReference>
<proteinExistence type="predicted"/>
<keyword evidence="8" id="KW-0378">Hydrolase</keyword>
<dbReference type="CDD" id="cd06530">
    <property type="entry name" value="S26_SPase_I"/>
    <property type="match status" value="1"/>
</dbReference>
<dbReference type="AlphaFoldDB" id="A0A1F2P6B1"/>
<dbReference type="InterPro" id="IPR001733">
    <property type="entry name" value="Peptidase_S26B"/>
</dbReference>
<dbReference type="EMBL" id="DRIE01000010">
    <property type="protein sequence ID" value="HEC56416.1"/>
    <property type="molecule type" value="Genomic_DNA"/>
</dbReference>
<name>A0A1F2P6B1_9EURY</name>
<dbReference type="PANTHER" id="PTHR10806:SF6">
    <property type="entry name" value="SIGNAL PEPTIDASE COMPLEX CATALYTIC SUBUNIT SEC11"/>
    <property type="match status" value="1"/>
</dbReference>
<evidence type="ECO:0000256" key="1">
    <source>
        <dbReference type="ARBA" id="ARBA00004370"/>
    </source>
</evidence>
<gene>
    <name evidence="6" type="ORF">ENG09_03705</name>
    <name evidence="7" type="ORF">ENI32_00790</name>
    <name evidence="8" type="ORF">SBU_000728</name>
</gene>
<comment type="caution">
    <text evidence="8">The sequence shown here is derived from an EMBL/GenBank/DDBJ whole genome shotgun (WGS) entry which is preliminary data.</text>
</comment>
<dbReference type="GO" id="GO:0009003">
    <property type="term" value="F:signal peptidase activity"/>
    <property type="evidence" value="ECO:0007669"/>
    <property type="project" value="UniProtKB-EC"/>
</dbReference>
<dbReference type="EMBL" id="DQZR01000156">
    <property type="protein sequence ID" value="HDM36344.1"/>
    <property type="molecule type" value="Genomic_DNA"/>
</dbReference>
<keyword evidence="3 5" id="KW-1133">Transmembrane helix</keyword>
<feature type="transmembrane region" description="Helical" evidence="5">
    <location>
        <begin position="148"/>
        <end position="166"/>
    </location>
</feature>
<evidence type="ECO:0000313" key="7">
    <source>
        <dbReference type="EMBL" id="HEC56416.1"/>
    </source>
</evidence>